<comment type="caution">
    <text evidence="1">The sequence shown here is derived from an EMBL/GenBank/DDBJ whole genome shotgun (WGS) entry which is preliminary data.</text>
</comment>
<keyword evidence="2" id="KW-1185">Reference proteome</keyword>
<organism evidence="1 2">
    <name type="scientific">Streptomyces macrosporus</name>
    <dbReference type="NCBI Taxonomy" id="44032"/>
    <lineage>
        <taxon>Bacteria</taxon>
        <taxon>Bacillati</taxon>
        <taxon>Actinomycetota</taxon>
        <taxon>Actinomycetes</taxon>
        <taxon>Kitasatosporales</taxon>
        <taxon>Streptomycetaceae</taxon>
        <taxon>Streptomyces</taxon>
    </lineage>
</organism>
<dbReference type="Proteomes" id="UP001501638">
    <property type="component" value="Unassembled WGS sequence"/>
</dbReference>
<gene>
    <name evidence="1" type="ORF">GCM10010405_50480</name>
</gene>
<protein>
    <submittedName>
        <fullName evidence="1">Uncharacterized protein</fullName>
    </submittedName>
</protein>
<name>A0ABN3KHD5_9ACTN</name>
<proteinExistence type="predicted"/>
<reference evidence="1 2" key="1">
    <citation type="journal article" date="2019" name="Int. J. Syst. Evol. Microbiol.">
        <title>The Global Catalogue of Microorganisms (GCM) 10K type strain sequencing project: providing services to taxonomists for standard genome sequencing and annotation.</title>
        <authorList>
            <consortium name="The Broad Institute Genomics Platform"/>
            <consortium name="The Broad Institute Genome Sequencing Center for Infectious Disease"/>
            <person name="Wu L."/>
            <person name="Ma J."/>
        </authorList>
    </citation>
    <scope>NUCLEOTIDE SEQUENCE [LARGE SCALE GENOMIC DNA]</scope>
    <source>
        <strain evidence="1 2">JCM 6305</strain>
    </source>
</reference>
<evidence type="ECO:0000313" key="1">
    <source>
        <dbReference type="EMBL" id="GAA2460105.1"/>
    </source>
</evidence>
<accession>A0ABN3KHD5</accession>
<evidence type="ECO:0000313" key="2">
    <source>
        <dbReference type="Proteomes" id="UP001501638"/>
    </source>
</evidence>
<dbReference type="EMBL" id="BAAASZ010000035">
    <property type="protein sequence ID" value="GAA2460105.1"/>
    <property type="molecule type" value="Genomic_DNA"/>
</dbReference>
<sequence>MWCLVRVAEALRVVPDFSDLTAGDRVDIDPKRRASAWWGAEGPMADDRDGPMTGTVRYGAGGNRCSRHRIPGGVDAWRGYLPGKDGGMGIGTSDGLRPSPFR</sequence>